<dbReference type="Pfam" id="PF02565">
    <property type="entry name" value="RecO_C"/>
    <property type="match status" value="1"/>
</dbReference>
<gene>
    <name evidence="8" type="primary">recO</name>
    <name evidence="10" type="ORF">DMP07_00375</name>
</gene>
<dbReference type="SUPFAM" id="SSF50249">
    <property type="entry name" value="Nucleic acid-binding proteins"/>
    <property type="match status" value="1"/>
</dbReference>
<keyword evidence="5 8" id="KW-0233">DNA recombination</keyword>
<dbReference type="Proteomes" id="UP000267368">
    <property type="component" value="Unassembled WGS sequence"/>
</dbReference>
<dbReference type="InterPro" id="IPR037278">
    <property type="entry name" value="ARFGAP/RecO"/>
</dbReference>
<dbReference type="AlphaFoldDB" id="A0A3N0AH15"/>
<dbReference type="GO" id="GO:0006302">
    <property type="term" value="P:double-strand break repair"/>
    <property type="evidence" value="ECO:0007669"/>
    <property type="project" value="TreeGrafter"/>
</dbReference>
<evidence type="ECO:0000313" key="10">
    <source>
        <dbReference type="EMBL" id="RNL21345.1"/>
    </source>
</evidence>
<evidence type="ECO:0000256" key="1">
    <source>
        <dbReference type="ARBA" id="ARBA00003065"/>
    </source>
</evidence>
<dbReference type="Pfam" id="PF11967">
    <property type="entry name" value="RecO_N"/>
    <property type="match status" value="1"/>
</dbReference>
<dbReference type="Gene3D" id="1.20.1440.120">
    <property type="entry name" value="Recombination protein O, C-terminal domain"/>
    <property type="match status" value="1"/>
</dbReference>
<evidence type="ECO:0000256" key="7">
    <source>
        <dbReference type="ARBA" id="ARBA00033409"/>
    </source>
</evidence>
<comment type="similarity">
    <text evidence="2 8">Belongs to the RecO family.</text>
</comment>
<dbReference type="InterPro" id="IPR012340">
    <property type="entry name" value="NA-bd_OB-fold"/>
</dbReference>
<dbReference type="PANTHER" id="PTHR33991">
    <property type="entry name" value="DNA REPAIR PROTEIN RECO"/>
    <property type="match status" value="1"/>
</dbReference>
<keyword evidence="4 8" id="KW-0227">DNA damage</keyword>
<dbReference type="InterPro" id="IPR042242">
    <property type="entry name" value="RecO_C"/>
</dbReference>
<evidence type="ECO:0000259" key="9">
    <source>
        <dbReference type="Pfam" id="PF11967"/>
    </source>
</evidence>
<evidence type="ECO:0000256" key="8">
    <source>
        <dbReference type="HAMAP-Rule" id="MF_00201"/>
    </source>
</evidence>
<evidence type="ECO:0000313" key="11">
    <source>
        <dbReference type="Proteomes" id="UP000267368"/>
    </source>
</evidence>
<feature type="domain" description="DNA replication/recombination mediator RecO N-terminal" evidence="9">
    <location>
        <begin position="6"/>
        <end position="79"/>
    </location>
</feature>
<evidence type="ECO:0000256" key="3">
    <source>
        <dbReference type="ARBA" id="ARBA00021310"/>
    </source>
</evidence>
<evidence type="ECO:0000256" key="5">
    <source>
        <dbReference type="ARBA" id="ARBA00023172"/>
    </source>
</evidence>
<reference evidence="11" key="1">
    <citation type="submission" date="2018-05" db="EMBL/GenBank/DDBJ databases">
        <title>Genome Sequencing of selected type strains of the family Eggerthellaceae.</title>
        <authorList>
            <person name="Danylec N."/>
            <person name="Stoll D.A."/>
            <person name="Doetsch A."/>
            <person name="Huch M."/>
        </authorList>
    </citation>
    <scope>NUCLEOTIDE SEQUENCE [LARGE SCALE GENOMIC DNA]</scope>
    <source>
        <strain evidence="11">DSM 17537</strain>
    </source>
</reference>
<dbReference type="GO" id="GO:0043590">
    <property type="term" value="C:bacterial nucleoid"/>
    <property type="evidence" value="ECO:0007669"/>
    <property type="project" value="TreeGrafter"/>
</dbReference>
<dbReference type="EMBL" id="QICB01000001">
    <property type="protein sequence ID" value="RNL21345.1"/>
    <property type="molecule type" value="Genomic_DNA"/>
</dbReference>
<comment type="function">
    <text evidence="1 8">Involved in DNA repair and RecF pathway recombination.</text>
</comment>
<comment type="caution">
    <text evidence="10">The sequence shown here is derived from an EMBL/GenBank/DDBJ whole genome shotgun (WGS) entry which is preliminary data.</text>
</comment>
<keyword evidence="11" id="KW-1185">Reference proteome</keyword>
<dbReference type="HAMAP" id="MF_00201">
    <property type="entry name" value="RecO"/>
    <property type="match status" value="1"/>
</dbReference>
<sequence>MAGATYALRALVLRKTKLAESDLIVTLLAEDGRQVRAVAKGARKPSSPFSSRLEIFCEVDLLMASGKNLDIVKEARLVDAHRGLTADMEHAAAAAPMADLAARLCQPGLESPKLFALSSSAFSHAERADAQGAAAVCAAYMLKAFSFAGFRPSLRRCVVCGALLAFDAVTESRVGVRFSVAEGGAVCDSCLLFSDAVRVPAEVLSWADFLLMSTFDAVARQAPPVRVSFEVLHVCQSWAREHLGSRIKSLEFLFVSGVF</sequence>
<dbReference type="RefSeq" id="WP_123197187.1">
    <property type="nucleotide sequence ID" value="NZ_QICB01000001.1"/>
</dbReference>
<dbReference type="PANTHER" id="PTHR33991:SF1">
    <property type="entry name" value="DNA REPAIR PROTEIN RECO"/>
    <property type="match status" value="1"/>
</dbReference>
<dbReference type="NCBIfam" id="TIGR00613">
    <property type="entry name" value="reco"/>
    <property type="match status" value="1"/>
</dbReference>
<dbReference type="OrthoDB" id="9812244at2"/>
<dbReference type="InterPro" id="IPR003717">
    <property type="entry name" value="RecO"/>
</dbReference>
<name>A0A3N0AH15_9ACTN</name>
<proteinExistence type="inferred from homology"/>
<accession>A0A3N0AH15</accession>
<dbReference type="GO" id="GO:0006310">
    <property type="term" value="P:DNA recombination"/>
    <property type="evidence" value="ECO:0007669"/>
    <property type="project" value="UniProtKB-UniRule"/>
</dbReference>
<keyword evidence="6 8" id="KW-0234">DNA repair</keyword>
<evidence type="ECO:0000256" key="6">
    <source>
        <dbReference type="ARBA" id="ARBA00023204"/>
    </source>
</evidence>
<evidence type="ECO:0000256" key="2">
    <source>
        <dbReference type="ARBA" id="ARBA00007452"/>
    </source>
</evidence>
<organism evidence="10 11">
    <name type="scientific">Slackia faecicanis</name>
    <dbReference type="NCBI Taxonomy" id="255723"/>
    <lineage>
        <taxon>Bacteria</taxon>
        <taxon>Bacillati</taxon>
        <taxon>Actinomycetota</taxon>
        <taxon>Coriobacteriia</taxon>
        <taxon>Eggerthellales</taxon>
        <taxon>Eggerthellaceae</taxon>
        <taxon>Slackia</taxon>
    </lineage>
</organism>
<dbReference type="Gene3D" id="2.40.50.140">
    <property type="entry name" value="Nucleic acid-binding proteins"/>
    <property type="match status" value="1"/>
</dbReference>
<protein>
    <recommendedName>
        <fullName evidence="3 8">DNA repair protein RecO</fullName>
    </recommendedName>
    <alternativeName>
        <fullName evidence="7 8">Recombination protein O</fullName>
    </alternativeName>
</protein>
<dbReference type="InterPro" id="IPR022572">
    <property type="entry name" value="DNA_rep/recomb_RecO_N"/>
</dbReference>
<evidence type="ECO:0000256" key="4">
    <source>
        <dbReference type="ARBA" id="ARBA00022763"/>
    </source>
</evidence>
<dbReference type="SUPFAM" id="SSF57863">
    <property type="entry name" value="ArfGap/RecO-like zinc finger"/>
    <property type="match status" value="1"/>
</dbReference>